<keyword evidence="3" id="KW-1185">Reference proteome</keyword>
<evidence type="ECO:0000313" key="1">
    <source>
        <dbReference type="EMBL" id="CAF1443840.1"/>
    </source>
</evidence>
<reference evidence="1" key="1">
    <citation type="submission" date="2021-02" db="EMBL/GenBank/DDBJ databases">
        <authorList>
            <person name="Nowell W R."/>
        </authorList>
    </citation>
    <scope>NUCLEOTIDE SEQUENCE</scope>
</reference>
<evidence type="ECO:0000313" key="2">
    <source>
        <dbReference type="EMBL" id="CAF4319135.1"/>
    </source>
</evidence>
<evidence type="ECO:0000313" key="3">
    <source>
        <dbReference type="Proteomes" id="UP000663829"/>
    </source>
</evidence>
<sequence>MLIEVCTTSNDYPYLEYTKPIVATVTDYNAFPSLNETLSGNCGFWGGKVNDPSGALYQYMDLKYYSRLIDSSAAHFELSAFVGGIESDGDYSLVSVGFRSSDNKQLGVTSLEIVTNIHRNNRSGLLLRRETGIIPKYSKVFGIAFEFMKMSDGPYNNGLADDIQLIIRPIEHINKTFDRVT</sequence>
<accession>A0A815P3Z1</accession>
<proteinExistence type="predicted"/>
<gene>
    <name evidence="1" type="ORF">GPM918_LOCUS34473</name>
    <name evidence="2" type="ORF">SRO942_LOCUS35172</name>
</gene>
<dbReference type="EMBL" id="CAJOBC010084574">
    <property type="protein sequence ID" value="CAF4319135.1"/>
    <property type="molecule type" value="Genomic_DNA"/>
</dbReference>
<organism evidence="1 3">
    <name type="scientific">Didymodactylos carnosus</name>
    <dbReference type="NCBI Taxonomy" id="1234261"/>
    <lineage>
        <taxon>Eukaryota</taxon>
        <taxon>Metazoa</taxon>
        <taxon>Spiralia</taxon>
        <taxon>Gnathifera</taxon>
        <taxon>Rotifera</taxon>
        <taxon>Eurotatoria</taxon>
        <taxon>Bdelloidea</taxon>
        <taxon>Philodinida</taxon>
        <taxon>Philodinidae</taxon>
        <taxon>Didymodactylos</taxon>
    </lineage>
</organism>
<dbReference type="EMBL" id="CAJNOQ010019131">
    <property type="protein sequence ID" value="CAF1443840.1"/>
    <property type="molecule type" value="Genomic_DNA"/>
</dbReference>
<dbReference type="Proteomes" id="UP000681722">
    <property type="component" value="Unassembled WGS sequence"/>
</dbReference>
<dbReference type="AlphaFoldDB" id="A0A815P3Z1"/>
<comment type="caution">
    <text evidence="1">The sequence shown here is derived from an EMBL/GenBank/DDBJ whole genome shotgun (WGS) entry which is preliminary data.</text>
</comment>
<name>A0A815P3Z1_9BILA</name>
<protein>
    <submittedName>
        <fullName evidence="1">Uncharacterized protein</fullName>
    </submittedName>
</protein>
<dbReference type="Proteomes" id="UP000663829">
    <property type="component" value="Unassembled WGS sequence"/>
</dbReference>